<dbReference type="Proteomes" id="UP000824048">
    <property type="component" value="Unassembled WGS sequence"/>
</dbReference>
<dbReference type="EMBL" id="DXBP01000002">
    <property type="protein sequence ID" value="HIZ41012.1"/>
    <property type="molecule type" value="Genomic_DNA"/>
</dbReference>
<accession>A0A9D2EPJ9</accession>
<evidence type="ECO:0000313" key="2">
    <source>
        <dbReference type="Proteomes" id="UP000824048"/>
    </source>
</evidence>
<gene>
    <name evidence="1" type="ORF">H9811_00450</name>
</gene>
<evidence type="ECO:0000313" key="1">
    <source>
        <dbReference type="EMBL" id="HIZ41012.1"/>
    </source>
</evidence>
<proteinExistence type="predicted"/>
<reference evidence="1" key="1">
    <citation type="journal article" date="2021" name="PeerJ">
        <title>Extensive microbial diversity within the chicken gut microbiome revealed by metagenomics and culture.</title>
        <authorList>
            <person name="Gilroy R."/>
            <person name="Ravi A."/>
            <person name="Getino M."/>
            <person name="Pursley I."/>
            <person name="Horton D.L."/>
            <person name="Alikhan N.F."/>
            <person name="Baker D."/>
            <person name="Gharbi K."/>
            <person name="Hall N."/>
            <person name="Watson M."/>
            <person name="Adriaenssens E.M."/>
            <person name="Foster-Nyarko E."/>
            <person name="Jarju S."/>
            <person name="Secka A."/>
            <person name="Antonio M."/>
            <person name="Oren A."/>
            <person name="Chaudhuri R.R."/>
            <person name="La Ragione R."/>
            <person name="Hildebrand F."/>
            <person name="Pallen M.J."/>
        </authorList>
    </citation>
    <scope>NUCLEOTIDE SEQUENCE</scope>
    <source>
        <strain evidence="1">ChiSxjej1B13-11774</strain>
    </source>
</reference>
<name>A0A9D2EPJ9_9FIRM</name>
<dbReference type="AlphaFoldDB" id="A0A9D2EPJ9"/>
<protein>
    <submittedName>
        <fullName evidence="1">Uncharacterized protein</fullName>
    </submittedName>
</protein>
<comment type="caution">
    <text evidence="1">The sequence shown here is derived from an EMBL/GenBank/DDBJ whole genome shotgun (WGS) entry which is preliminary data.</text>
</comment>
<sequence length="50" mass="5142">MTERTYTIKTELPGGAPIHGAVLTEDGINAIAPLLVPLFAAALAAGHEND</sequence>
<organism evidence="1 2">
    <name type="scientific">Candidatus Gemmiger excrementigallinarum</name>
    <dbReference type="NCBI Taxonomy" id="2838609"/>
    <lineage>
        <taxon>Bacteria</taxon>
        <taxon>Bacillati</taxon>
        <taxon>Bacillota</taxon>
        <taxon>Clostridia</taxon>
        <taxon>Eubacteriales</taxon>
        <taxon>Gemmiger</taxon>
    </lineage>
</organism>
<reference evidence="1" key="2">
    <citation type="submission" date="2021-04" db="EMBL/GenBank/DDBJ databases">
        <authorList>
            <person name="Gilroy R."/>
        </authorList>
    </citation>
    <scope>NUCLEOTIDE SEQUENCE</scope>
    <source>
        <strain evidence="1">ChiSxjej1B13-11774</strain>
    </source>
</reference>